<organism evidence="1 2">
    <name type="scientific">Cryptosporangium phraense</name>
    <dbReference type="NCBI Taxonomy" id="2593070"/>
    <lineage>
        <taxon>Bacteria</taxon>
        <taxon>Bacillati</taxon>
        <taxon>Actinomycetota</taxon>
        <taxon>Actinomycetes</taxon>
        <taxon>Cryptosporangiales</taxon>
        <taxon>Cryptosporangiaceae</taxon>
        <taxon>Cryptosporangium</taxon>
    </lineage>
</organism>
<dbReference type="OrthoDB" id="8449076at2"/>
<gene>
    <name evidence="1" type="ORF">FL583_21660</name>
</gene>
<dbReference type="InParanoid" id="A0A545ANX6"/>
<dbReference type="EMBL" id="VIRS01000015">
    <property type="protein sequence ID" value="TQS43042.1"/>
    <property type="molecule type" value="Genomic_DNA"/>
</dbReference>
<evidence type="ECO:0000313" key="2">
    <source>
        <dbReference type="Proteomes" id="UP000317982"/>
    </source>
</evidence>
<sequence length="257" mass="29479">MPTSVDLSGDPPEWELRLAQLLQDLYDGGVRRVVRTPRKTVTAASALLRLPMLTLDLDDSLEGRAIRGHLSRISSKLGWLFRQKTLADVLAVPAEAGDYVQGRSRQTLRRKVRQAEKAGITWREENSAEERARLLKKLAEWERVHPLEQYRIDDPQLDYLVDFRLWLVAESRSGEPLLLAAIPVSGQWALLRYFRSIGAGDEQSLARYYMTKVLVEELSKRGVRFLIDSHTPHLVPSGLRHFQRMTGWRLARLRFAS</sequence>
<evidence type="ECO:0000313" key="1">
    <source>
        <dbReference type="EMBL" id="TQS43042.1"/>
    </source>
</evidence>
<keyword evidence="2" id="KW-1185">Reference proteome</keyword>
<protein>
    <submittedName>
        <fullName evidence="1">Uncharacterized protein</fullName>
    </submittedName>
</protein>
<dbReference type="Proteomes" id="UP000317982">
    <property type="component" value="Unassembled WGS sequence"/>
</dbReference>
<dbReference type="AlphaFoldDB" id="A0A545ANX6"/>
<dbReference type="RefSeq" id="WP_142706527.1">
    <property type="nucleotide sequence ID" value="NZ_VIRS01000015.1"/>
</dbReference>
<name>A0A545ANX6_9ACTN</name>
<proteinExistence type="predicted"/>
<reference evidence="1 2" key="1">
    <citation type="submission" date="2019-07" db="EMBL/GenBank/DDBJ databases">
        <title>Cryptosporangium phraense sp. nov., isolated from plant litter.</title>
        <authorList>
            <person name="Suriyachadkun C."/>
        </authorList>
    </citation>
    <scope>NUCLEOTIDE SEQUENCE [LARGE SCALE GENOMIC DNA]</scope>
    <source>
        <strain evidence="1 2">A-T 5661</strain>
    </source>
</reference>
<comment type="caution">
    <text evidence="1">The sequence shown here is derived from an EMBL/GenBank/DDBJ whole genome shotgun (WGS) entry which is preliminary data.</text>
</comment>
<accession>A0A545ANX6</accession>